<feature type="transmembrane region" description="Helical" evidence="1">
    <location>
        <begin position="493"/>
        <end position="511"/>
    </location>
</feature>
<feature type="transmembrane region" description="Helical" evidence="1">
    <location>
        <begin position="388"/>
        <end position="406"/>
    </location>
</feature>
<protein>
    <submittedName>
        <fullName evidence="2">Uncharacterized protein</fullName>
    </submittedName>
</protein>
<name>A0AAV2SEA0_MEGNR</name>
<gene>
    <name evidence="2" type="ORF">MNOR_LOCUS35009</name>
</gene>
<feature type="transmembrane region" description="Helical" evidence="1">
    <location>
        <begin position="249"/>
        <end position="273"/>
    </location>
</feature>
<keyword evidence="1" id="KW-1133">Transmembrane helix</keyword>
<sequence length="517" mass="59366">MMDIIYNTYLSVKMRVTSEHRLKSIYEKALLKEEKTVLVKVCIFLLNVLNNLSETEKKGFYDKQIRLIHSGASLDQMDVYFLDQIITEFGCLGSVHLINLIKVLKSKRDIFAHAECSINKAELKLKLSELRFIMNRILEELKKHSDPSGVYAITQDIKDINTRLLILEKSIDNKDGGSGGLKMAMCVLWLIAFTIIWWENGAEYILWDDQKFMSVSKICAYVVIFQIAIYYGLYFILSMLQVGTLFNVIGYAMLVIERICVGLPMLPITAILLGPRYNNIWYMTNNWVMVITQLVFREELDRLGQLDTAAWVAAVLFLGALKSNSRGVPFTLLGMSVVSGTVLIVPALRKWWRREVKYLACKKYLKGLMISQWVFLFAVRGVEYGIGGLVNALDCFLVYIFVSYMFPYFSHTVSNLIGDKLGCDLPLLFGLIVDVFDMMWPCWGIICLVEEIEIDYSLNRAIFYLGCLFAIMLLFFFLDMSYRRKYGPEANKFGYIFVSTTSAVYFITTVIKEPFPS</sequence>
<organism evidence="2 3">
    <name type="scientific">Meganyctiphanes norvegica</name>
    <name type="common">Northern krill</name>
    <name type="synonym">Thysanopoda norvegica</name>
    <dbReference type="NCBI Taxonomy" id="48144"/>
    <lineage>
        <taxon>Eukaryota</taxon>
        <taxon>Metazoa</taxon>
        <taxon>Ecdysozoa</taxon>
        <taxon>Arthropoda</taxon>
        <taxon>Crustacea</taxon>
        <taxon>Multicrustacea</taxon>
        <taxon>Malacostraca</taxon>
        <taxon>Eumalacostraca</taxon>
        <taxon>Eucarida</taxon>
        <taxon>Euphausiacea</taxon>
        <taxon>Euphausiidae</taxon>
        <taxon>Meganyctiphanes</taxon>
    </lineage>
</organism>
<reference evidence="2 3" key="1">
    <citation type="submission" date="2024-05" db="EMBL/GenBank/DDBJ databases">
        <authorList>
            <person name="Wallberg A."/>
        </authorList>
    </citation>
    <scope>NUCLEOTIDE SEQUENCE [LARGE SCALE GENOMIC DNA]</scope>
</reference>
<feature type="transmembrane region" description="Helical" evidence="1">
    <location>
        <begin position="427"/>
        <end position="449"/>
    </location>
</feature>
<feature type="transmembrane region" description="Helical" evidence="1">
    <location>
        <begin position="461"/>
        <end position="481"/>
    </location>
</feature>
<feature type="transmembrane region" description="Helical" evidence="1">
    <location>
        <begin position="179"/>
        <end position="198"/>
    </location>
</feature>
<accession>A0AAV2SEA0</accession>
<evidence type="ECO:0000256" key="1">
    <source>
        <dbReference type="SAM" id="Phobius"/>
    </source>
</evidence>
<feature type="transmembrane region" description="Helical" evidence="1">
    <location>
        <begin position="218"/>
        <end position="237"/>
    </location>
</feature>
<dbReference type="Proteomes" id="UP001497623">
    <property type="component" value="Unassembled WGS sequence"/>
</dbReference>
<comment type="caution">
    <text evidence="2">The sequence shown here is derived from an EMBL/GenBank/DDBJ whole genome shotgun (WGS) entry which is preliminary data.</text>
</comment>
<keyword evidence="1" id="KW-0472">Membrane</keyword>
<proteinExistence type="predicted"/>
<dbReference type="AlphaFoldDB" id="A0AAV2SEA0"/>
<feature type="transmembrane region" description="Helical" evidence="1">
    <location>
        <begin position="327"/>
        <end position="352"/>
    </location>
</feature>
<evidence type="ECO:0000313" key="2">
    <source>
        <dbReference type="EMBL" id="CAL4178343.1"/>
    </source>
</evidence>
<evidence type="ECO:0000313" key="3">
    <source>
        <dbReference type="Proteomes" id="UP001497623"/>
    </source>
</evidence>
<keyword evidence="1" id="KW-0812">Transmembrane</keyword>
<dbReference type="EMBL" id="CAXKWB010056485">
    <property type="protein sequence ID" value="CAL4178343.1"/>
    <property type="molecule type" value="Genomic_DNA"/>
</dbReference>
<keyword evidence="3" id="KW-1185">Reference proteome</keyword>